<dbReference type="Pfam" id="PF13280">
    <property type="entry name" value="WYL"/>
    <property type="match status" value="1"/>
</dbReference>
<evidence type="ECO:0000313" key="3">
    <source>
        <dbReference type="Proteomes" id="UP000235649"/>
    </source>
</evidence>
<comment type="caution">
    <text evidence="2">The sequence shown here is derived from an EMBL/GenBank/DDBJ whole genome shotgun (WGS) entry which is preliminary data.</text>
</comment>
<name>A0A2N7AUP1_9LACO</name>
<dbReference type="AlphaFoldDB" id="A0A2N7AUP1"/>
<feature type="domain" description="WYL" evidence="1">
    <location>
        <begin position="145"/>
        <end position="209"/>
    </location>
</feature>
<dbReference type="OrthoDB" id="2306002at2"/>
<dbReference type="PANTHER" id="PTHR34580">
    <property type="match status" value="1"/>
</dbReference>
<keyword evidence="3" id="KW-1185">Reference proteome</keyword>
<dbReference type="Proteomes" id="UP000235649">
    <property type="component" value="Unassembled WGS sequence"/>
</dbReference>
<dbReference type="EMBL" id="NIPR01000013">
    <property type="protein sequence ID" value="PMD71348.1"/>
    <property type="molecule type" value="Genomic_DNA"/>
</dbReference>
<protein>
    <recommendedName>
        <fullName evidence="1">WYL domain-containing protein</fullName>
    </recommendedName>
</protein>
<evidence type="ECO:0000259" key="1">
    <source>
        <dbReference type="Pfam" id="PF13280"/>
    </source>
</evidence>
<proteinExistence type="predicted"/>
<dbReference type="InterPro" id="IPR051534">
    <property type="entry name" value="CBASS_pafABC_assoc_protein"/>
</dbReference>
<dbReference type="PANTHER" id="PTHR34580:SF1">
    <property type="entry name" value="PROTEIN PAFC"/>
    <property type="match status" value="1"/>
</dbReference>
<dbReference type="InterPro" id="IPR026881">
    <property type="entry name" value="WYL_dom"/>
</dbReference>
<organism evidence="2 3">
    <name type="scientific">Companilactobacillus nuruki</name>
    <dbReference type="NCBI Taxonomy" id="1993540"/>
    <lineage>
        <taxon>Bacteria</taxon>
        <taxon>Bacillati</taxon>
        <taxon>Bacillota</taxon>
        <taxon>Bacilli</taxon>
        <taxon>Lactobacillales</taxon>
        <taxon>Lactobacillaceae</taxon>
        <taxon>Companilactobacillus</taxon>
    </lineage>
</organism>
<evidence type="ECO:0000313" key="2">
    <source>
        <dbReference type="EMBL" id="PMD71348.1"/>
    </source>
</evidence>
<reference evidence="2 3" key="1">
    <citation type="submission" date="2017-05" db="EMBL/GenBank/DDBJ databases">
        <title>Lactobacillus nurukis nov., sp. nov., isolated from nuruk.</title>
        <authorList>
            <person name="Kim S.-J."/>
        </authorList>
    </citation>
    <scope>NUCLEOTIDE SEQUENCE [LARGE SCALE GENOMIC DNA]</scope>
    <source>
        <strain evidence="2 3">SYF10-1a</strain>
    </source>
</reference>
<dbReference type="RefSeq" id="WP_102195981.1">
    <property type="nucleotide sequence ID" value="NZ_NIPR01000013.1"/>
</dbReference>
<sequence>MVEERTIKSRERVVELIFRLLSGEEIDLKETEDRYSIGPKAVYNDFSVIKEKISKFTPNYYLDGNRKYILKNKGQLDFGDAIAILQIIIGSKTFNRVELEKIINKLVQLVPTDKSSVLKRMISITTSKENYIPNETDNILPRIEKFSDYINEKREIKFSYNGSYEGANHTKSRLGVPISMYFSRHHFYLLMYLPQKDVTATYRIDRFNEDIEVVGKAVNVPYIRRPDEGRMINNTFLLNGGGVIDYKFRYGANKEVALNNVPNSHISSDDDANNSDVTIVEGRLYSQGAVLWVLSQGTQVEVLRPQSLIDAVKQKLHDTLSMYEE</sequence>
<gene>
    <name evidence="2" type="ORF">CBP76_05685</name>
</gene>
<accession>A0A2N7AUP1</accession>